<reference evidence="1 2" key="1">
    <citation type="submission" date="2021-01" db="EMBL/GenBank/DDBJ databases">
        <title>Draft genome sequence of Micromonospora sp. strain STR1s_6.</title>
        <authorList>
            <person name="Karlyshev A."/>
            <person name="Jawad R."/>
        </authorList>
    </citation>
    <scope>NUCLEOTIDE SEQUENCE [LARGE SCALE GENOMIC DNA]</scope>
    <source>
        <strain evidence="1 2">STR1S-6</strain>
    </source>
</reference>
<sequence>MSQGRGRIAFVLVAVVSDERGGGALCPLDAAGRPAGPTEVVPDLVAAVAAREAAEHPRWVWSTATAIYPTLLRAGVRVDRCHDVELTEALLLGHAGRWGEPRSLAAAWA</sequence>
<evidence type="ECO:0000313" key="2">
    <source>
        <dbReference type="Proteomes" id="UP000622245"/>
    </source>
</evidence>
<gene>
    <name evidence="1" type="ORF">JM949_29990</name>
</gene>
<feature type="non-terminal residue" evidence="1">
    <location>
        <position position="109"/>
    </location>
</feature>
<dbReference type="GO" id="GO:0004527">
    <property type="term" value="F:exonuclease activity"/>
    <property type="evidence" value="ECO:0007669"/>
    <property type="project" value="UniProtKB-KW"/>
</dbReference>
<evidence type="ECO:0000313" key="1">
    <source>
        <dbReference type="EMBL" id="MBM0279186.1"/>
    </source>
</evidence>
<dbReference type="Proteomes" id="UP000622245">
    <property type="component" value="Unassembled WGS sequence"/>
</dbReference>
<dbReference type="EMBL" id="JAEVHL010000250">
    <property type="protein sequence ID" value="MBM0279186.1"/>
    <property type="molecule type" value="Genomic_DNA"/>
</dbReference>
<accession>A0ABS1YP20</accession>
<keyword evidence="1" id="KW-0269">Exonuclease</keyword>
<keyword evidence="2" id="KW-1185">Reference proteome</keyword>
<protein>
    <submittedName>
        <fullName evidence="1">Bifunctional 3'-5' exonuclease/DNA polymerase</fullName>
    </submittedName>
</protein>
<proteinExistence type="predicted"/>
<name>A0ABS1YP20_9ACTN</name>
<keyword evidence="1" id="KW-0540">Nuclease</keyword>
<keyword evidence="1" id="KW-0378">Hydrolase</keyword>
<comment type="caution">
    <text evidence="1">The sequence shown here is derived from an EMBL/GenBank/DDBJ whole genome shotgun (WGS) entry which is preliminary data.</text>
</comment>
<organism evidence="1 2">
    <name type="scientific">Micromonospora tarensis</name>
    <dbReference type="NCBI Taxonomy" id="2806100"/>
    <lineage>
        <taxon>Bacteria</taxon>
        <taxon>Bacillati</taxon>
        <taxon>Actinomycetota</taxon>
        <taxon>Actinomycetes</taxon>
        <taxon>Micromonosporales</taxon>
        <taxon>Micromonosporaceae</taxon>
        <taxon>Micromonospora</taxon>
    </lineage>
</organism>